<dbReference type="AlphaFoldDB" id="A0A7G9YUS4"/>
<organism evidence="1">
    <name type="scientific">Candidatus Methanophagaceae archaeon ANME-1 ERB6</name>
    <dbReference type="NCBI Taxonomy" id="2759912"/>
    <lineage>
        <taxon>Archaea</taxon>
        <taxon>Methanobacteriati</taxon>
        <taxon>Methanobacteriota</taxon>
        <taxon>Stenosarchaea group</taxon>
        <taxon>Methanomicrobia</taxon>
        <taxon>Candidatus Methanophagales</taxon>
        <taxon>Candidatus Methanophagaceae</taxon>
    </lineage>
</organism>
<reference evidence="1" key="1">
    <citation type="submission" date="2020-06" db="EMBL/GenBank/DDBJ databases">
        <title>Unique genomic features of the anaerobic methanotrophic archaea.</title>
        <authorList>
            <person name="Chadwick G.L."/>
            <person name="Skennerton C.T."/>
            <person name="Laso-Perez R."/>
            <person name="Leu A.O."/>
            <person name="Speth D.R."/>
            <person name="Yu H."/>
            <person name="Morgan-Lang C."/>
            <person name="Hatzenpichler R."/>
            <person name="Goudeau D."/>
            <person name="Malmstrom R."/>
            <person name="Brazelton W.J."/>
            <person name="Woyke T."/>
            <person name="Hallam S.J."/>
            <person name="Tyson G.W."/>
            <person name="Wegener G."/>
            <person name="Boetius A."/>
            <person name="Orphan V."/>
        </authorList>
    </citation>
    <scope>NUCLEOTIDE SEQUENCE</scope>
</reference>
<proteinExistence type="predicted"/>
<gene>
    <name evidence="1" type="ORF">LBHPMFOL_00028</name>
</gene>
<dbReference type="EMBL" id="MT631477">
    <property type="protein sequence ID" value="QNO51758.1"/>
    <property type="molecule type" value="Genomic_DNA"/>
</dbReference>
<protein>
    <submittedName>
        <fullName evidence="1">Uncharacterized protein</fullName>
    </submittedName>
</protein>
<evidence type="ECO:0000313" key="1">
    <source>
        <dbReference type="EMBL" id="QNO51758.1"/>
    </source>
</evidence>
<sequence length="65" mass="7795">MLTLTKAVTYADLNATFRKGLRNGNWRKRKFLDEEHTIYVVNPVWMVRLKSLYLRLLDSLKRGRK</sequence>
<accession>A0A7G9YUS4</accession>
<name>A0A7G9YUS4_9EURY</name>